<evidence type="ECO:0000256" key="11">
    <source>
        <dbReference type="RuleBase" id="RU362091"/>
    </source>
</evidence>
<keyword evidence="10" id="KW-0739">Sodium transport</keyword>
<dbReference type="EMBL" id="PGEX01000001">
    <property type="protein sequence ID" value="PJJ42024.1"/>
    <property type="molecule type" value="Genomic_DNA"/>
</dbReference>
<dbReference type="GO" id="GO:0005886">
    <property type="term" value="C:plasma membrane"/>
    <property type="evidence" value="ECO:0007669"/>
    <property type="project" value="UniProtKB-SubCell"/>
</dbReference>
<dbReference type="RefSeq" id="WP_100425918.1">
    <property type="nucleotide sequence ID" value="NZ_PGEX01000001.1"/>
</dbReference>
<dbReference type="GO" id="GO:0006814">
    <property type="term" value="P:sodium ion transport"/>
    <property type="evidence" value="ECO:0007669"/>
    <property type="project" value="UniProtKB-KW"/>
</dbReference>
<evidence type="ECO:0000256" key="6">
    <source>
        <dbReference type="ARBA" id="ARBA00022989"/>
    </source>
</evidence>
<dbReference type="PANTHER" id="PTHR42985:SF40">
    <property type="entry name" value="LD47995P-RELATED"/>
    <property type="match status" value="1"/>
</dbReference>
<dbReference type="InterPro" id="IPR001734">
    <property type="entry name" value="Na/solute_symporter"/>
</dbReference>
<reference evidence="13 14" key="1">
    <citation type="submission" date="2017-11" db="EMBL/GenBank/DDBJ databases">
        <title>Animal gut microbial communities from fecal samples from Wisconsin, USA.</title>
        <authorList>
            <person name="Neumann A."/>
        </authorList>
    </citation>
    <scope>NUCLEOTIDE SEQUENCE [LARGE SCALE GENOMIC DNA]</scope>
    <source>
        <strain evidence="13 14">UWS3</strain>
    </source>
</reference>
<dbReference type="InterPro" id="IPR051163">
    <property type="entry name" value="Sodium:Solute_Symporter_SSF"/>
</dbReference>
<feature type="transmembrane region" description="Helical" evidence="12">
    <location>
        <begin position="44"/>
        <end position="63"/>
    </location>
</feature>
<dbReference type="AlphaFoldDB" id="A0A2M9A8I9"/>
<evidence type="ECO:0000256" key="5">
    <source>
        <dbReference type="ARBA" id="ARBA00022692"/>
    </source>
</evidence>
<keyword evidence="3" id="KW-0813">Transport</keyword>
<dbReference type="OrthoDB" id="9810181at2"/>
<keyword evidence="14" id="KW-1185">Reference proteome</keyword>
<keyword evidence="6 12" id="KW-1133">Transmembrane helix</keyword>
<evidence type="ECO:0000256" key="2">
    <source>
        <dbReference type="ARBA" id="ARBA00006434"/>
    </source>
</evidence>
<feature type="transmembrane region" description="Helical" evidence="12">
    <location>
        <begin position="272"/>
        <end position="296"/>
    </location>
</feature>
<feature type="transmembrane region" description="Helical" evidence="12">
    <location>
        <begin position="6"/>
        <end position="24"/>
    </location>
</feature>
<proteinExistence type="inferred from homology"/>
<keyword evidence="7" id="KW-0915">Sodium</keyword>
<evidence type="ECO:0000256" key="8">
    <source>
        <dbReference type="ARBA" id="ARBA00023065"/>
    </source>
</evidence>
<dbReference type="Pfam" id="PF00474">
    <property type="entry name" value="SSF"/>
    <property type="match status" value="1"/>
</dbReference>
<evidence type="ECO:0000313" key="13">
    <source>
        <dbReference type="EMBL" id="PJJ42024.1"/>
    </source>
</evidence>
<evidence type="ECO:0000256" key="12">
    <source>
        <dbReference type="SAM" id="Phobius"/>
    </source>
</evidence>
<evidence type="ECO:0000256" key="3">
    <source>
        <dbReference type="ARBA" id="ARBA00022448"/>
    </source>
</evidence>
<gene>
    <name evidence="13" type="ORF">BGX16_2038</name>
</gene>
<feature type="transmembrane region" description="Helical" evidence="12">
    <location>
        <begin position="120"/>
        <end position="140"/>
    </location>
</feature>
<dbReference type="Proteomes" id="UP000231134">
    <property type="component" value="Unassembled WGS sequence"/>
</dbReference>
<comment type="caution">
    <text evidence="13">The sequence shown here is derived from an EMBL/GenBank/DDBJ whole genome shotgun (WGS) entry which is preliminary data.</text>
</comment>
<evidence type="ECO:0000256" key="10">
    <source>
        <dbReference type="ARBA" id="ARBA00023201"/>
    </source>
</evidence>
<feature type="transmembrane region" description="Helical" evidence="12">
    <location>
        <begin position="181"/>
        <end position="201"/>
    </location>
</feature>
<dbReference type="PANTHER" id="PTHR42985">
    <property type="entry name" value="SODIUM-COUPLED MONOCARBOXYLATE TRANSPORTER"/>
    <property type="match status" value="1"/>
</dbReference>
<keyword evidence="8" id="KW-0406">Ion transport</keyword>
<evidence type="ECO:0000256" key="9">
    <source>
        <dbReference type="ARBA" id="ARBA00023136"/>
    </source>
</evidence>
<evidence type="ECO:0000256" key="4">
    <source>
        <dbReference type="ARBA" id="ARBA00022475"/>
    </source>
</evidence>
<comment type="similarity">
    <text evidence="2 11">Belongs to the sodium:solute symporter (SSF) (TC 2.A.21) family.</text>
</comment>
<organism evidence="13 14">
    <name type="scientific">Hallerella succinigenes</name>
    <dbReference type="NCBI Taxonomy" id="1896222"/>
    <lineage>
        <taxon>Bacteria</taxon>
        <taxon>Pseudomonadati</taxon>
        <taxon>Fibrobacterota</taxon>
        <taxon>Fibrobacteria</taxon>
        <taxon>Fibrobacterales</taxon>
        <taxon>Fibrobacteraceae</taxon>
        <taxon>Hallerella</taxon>
    </lineage>
</organism>
<feature type="transmembrane region" description="Helical" evidence="12">
    <location>
        <begin position="75"/>
        <end position="94"/>
    </location>
</feature>
<feature type="transmembrane region" description="Helical" evidence="12">
    <location>
        <begin position="463"/>
        <end position="484"/>
    </location>
</feature>
<evidence type="ECO:0000313" key="14">
    <source>
        <dbReference type="Proteomes" id="UP000231134"/>
    </source>
</evidence>
<dbReference type="GO" id="GO:0015293">
    <property type="term" value="F:symporter activity"/>
    <property type="evidence" value="ECO:0007669"/>
    <property type="project" value="TreeGrafter"/>
</dbReference>
<feature type="transmembrane region" description="Helical" evidence="12">
    <location>
        <begin position="374"/>
        <end position="390"/>
    </location>
</feature>
<keyword evidence="9 12" id="KW-0472">Membrane</keyword>
<name>A0A2M9A8I9_9BACT</name>
<keyword evidence="4" id="KW-1003">Cell membrane</keyword>
<dbReference type="NCBIfam" id="TIGR00813">
    <property type="entry name" value="sss"/>
    <property type="match status" value="1"/>
</dbReference>
<protein>
    <submittedName>
        <fullName evidence="13">SSS family solute:Na+ symporter</fullName>
    </submittedName>
</protein>
<feature type="transmembrane region" description="Helical" evidence="12">
    <location>
        <begin position="152"/>
        <end position="169"/>
    </location>
</feature>
<dbReference type="PROSITE" id="PS50283">
    <property type="entry name" value="NA_SOLUT_SYMP_3"/>
    <property type="match status" value="1"/>
</dbReference>
<evidence type="ECO:0000256" key="1">
    <source>
        <dbReference type="ARBA" id="ARBA00004651"/>
    </source>
</evidence>
<comment type="subcellular location">
    <subcellularLocation>
        <location evidence="1">Cell membrane</location>
        <topology evidence="1">Multi-pass membrane protein</topology>
    </subcellularLocation>
</comment>
<dbReference type="Gene3D" id="1.20.1730.10">
    <property type="entry name" value="Sodium/glucose cotransporter"/>
    <property type="match status" value="1"/>
</dbReference>
<evidence type="ECO:0000256" key="7">
    <source>
        <dbReference type="ARBA" id="ARBA00023053"/>
    </source>
</evidence>
<feature type="transmembrane region" description="Helical" evidence="12">
    <location>
        <begin position="396"/>
        <end position="417"/>
    </location>
</feature>
<feature type="transmembrane region" description="Helical" evidence="12">
    <location>
        <begin position="316"/>
        <end position="338"/>
    </location>
</feature>
<sequence length="496" mass="53773">MFTVLDWIVLVAYILLTVGIGLWASRGSNKGFSEYMRGGGAMPWFAVGISLIATSVSATTFLGNPAEAYAADMSYLMNNIGALIAIVVVGLVFIPRIRRSKISSAYELFEVKFSPSVRRLAAFFYSLHLLLRMGILLYAPSLVLAPILEIDIHWAILVTAIVATLYTWYGGFKAVIWTDVLQFMVLFGGGIITICILAKGIGGFQEMFDLASAAGKTKFFDAINWDPSNSRNLLSAGLAYAVIEISIRGCDQQFVQRYLSCDSIKSANASSILSMVLGVFVSVVFFWVGAGLFVYYQVKGVAILPEAVKLNEVFPYFIVNVLPPGATGLVIAAIYAAAMSSLSSAINSLGNTSVKDILLIRSENVAALSKAKKWTILWAILSTLCAFIAADMQSSLLSNALFFTGLFTGPLLALFLLAFFTDKLSARAVVLGVICGMASILLFNKIPVFPSYVPPFGGVFNFFWNPLISCVATLVMANLLRFVFPQRAEVSAEEKV</sequence>
<accession>A0A2M9A8I9</accession>
<feature type="transmembrane region" description="Helical" evidence="12">
    <location>
        <begin position="424"/>
        <end position="443"/>
    </location>
</feature>
<dbReference type="InterPro" id="IPR038377">
    <property type="entry name" value="Na/Glc_symporter_sf"/>
</dbReference>
<keyword evidence="5 12" id="KW-0812">Transmembrane</keyword>